<evidence type="ECO:0000313" key="10">
    <source>
        <dbReference type="EMBL" id="OYV03451.1"/>
    </source>
</evidence>
<dbReference type="HAMAP" id="MF_00236">
    <property type="entry name" value="TatA_E"/>
    <property type="match status" value="1"/>
</dbReference>
<keyword evidence="6 9" id="KW-1133">Transmembrane helix</keyword>
<dbReference type="InterPro" id="IPR003369">
    <property type="entry name" value="TatA/B/E"/>
</dbReference>
<dbReference type="AlphaFoldDB" id="A0A257LXH5"/>
<evidence type="ECO:0000256" key="1">
    <source>
        <dbReference type="ARBA" id="ARBA00004162"/>
    </source>
</evidence>
<name>A0A257LXH5_UNCW3</name>
<gene>
    <name evidence="9" type="primary">tatA</name>
    <name evidence="10" type="ORF">CGW93_00895</name>
</gene>
<proteinExistence type="inferred from homology"/>
<dbReference type="InterPro" id="IPR006312">
    <property type="entry name" value="TatA/E"/>
</dbReference>
<organism evidence="10 11">
    <name type="scientific">candidate division WOR-3 bacterium 4484_18</name>
    <dbReference type="NCBI Taxonomy" id="2020626"/>
    <lineage>
        <taxon>Bacteria</taxon>
        <taxon>Bacteria division WOR-3</taxon>
    </lineage>
</organism>
<evidence type="ECO:0000256" key="2">
    <source>
        <dbReference type="ARBA" id="ARBA00022448"/>
    </source>
</evidence>
<accession>A0A257LXH5</accession>
<dbReference type="Proteomes" id="UP000216312">
    <property type="component" value="Unassembled WGS sequence"/>
</dbReference>
<dbReference type="PANTHER" id="PTHR42982:SF1">
    <property type="entry name" value="SEC-INDEPENDENT PROTEIN TRANSLOCASE PROTEIN TATA"/>
    <property type="match status" value="1"/>
</dbReference>
<protein>
    <recommendedName>
        <fullName evidence="9">Sec-independent protein translocase protein TatA</fullName>
    </recommendedName>
</protein>
<keyword evidence="5 9" id="KW-0653">Protein transport</keyword>
<dbReference type="PANTHER" id="PTHR42982">
    <property type="entry name" value="SEC-INDEPENDENT PROTEIN TRANSLOCASE PROTEIN TATA"/>
    <property type="match status" value="1"/>
</dbReference>
<keyword evidence="3 9" id="KW-1003">Cell membrane</keyword>
<evidence type="ECO:0000256" key="8">
    <source>
        <dbReference type="ARBA" id="ARBA00023136"/>
    </source>
</evidence>
<evidence type="ECO:0000256" key="3">
    <source>
        <dbReference type="ARBA" id="ARBA00022475"/>
    </source>
</evidence>
<dbReference type="Pfam" id="PF02416">
    <property type="entry name" value="TatA_B_E"/>
    <property type="match status" value="1"/>
</dbReference>
<dbReference type="EMBL" id="NMUJ01000006">
    <property type="protein sequence ID" value="OYV03451.1"/>
    <property type="molecule type" value="Genomic_DNA"/>
</dbReference>
<evidence type="ECO:0000256" key="7">
    <source>
        <dbReference type="ARBA" id="ARBA00023010"/>
    </source>
</evidence>
<reference evidence="11" key="1">
    <citation type="submission" date="2017-07" db="EMBL/GenBank/DDBJ databases">
        <title>Novel pathways for hydrocarbon cycling and metabolic interdependencies in hydrothermal sediment communities.</title>
        <authorList>
            <person name="Dombrowski N."/>
            <person name="Seitz K."/>
            <person name="Teske A."/>
            <person name="Baker B."/>
        </authorList>
    </citation>
    <scope>NUCLEOTIDE SEQUENCE [LARGE SCALE GENOMIC DNA]</scope>
</reference>
<comment type="function">
    <text evidence="9">Part of the twin-arginine translocation (Tat) system that transports large folded proteins containing a characteristic twin-arginine motif in their signal peptide across membranes. TatA could form the protein-conducting channel of the Tat system.</text>
</comment>
<keyword evidence="7 9" id="KW-0811">Translocation</keyword>
<dbReference type="GO" id="GO:0008320">
    <property type="term" value="F:protein transmembrane transporter activity"/>
    <property type="evidence" value="ECO:0007669"/>
    <property type="project" value="UniProtKB-UniRule"/>
</dbReference>
<dbReference type="NCBIfam" id="TIGR01411">
    <property type="entry name" value="tatAE"/>
    <property type="match status" value="1"/>
</dbReference>
<keyword evidence="2 9" id="KW-0813">Transport</keyword>
<dbReference type="GO" id="GO:0033281">
    <property type="term" value="C:TAT protein transport complex"/>
    <property type="evidence" value="ECO:0007669"/>
    <property type="project" value="UniProtKB-UniRule"/>
</dbReference>
<sequence>MSIGWTEILLILFIILILFGARKLPEIGKSLGRGIREFRKALHHEEEDKTD</sequence>
<comment type="caution">
    <text evidence="10">The sequence shown here is derived from an EMBL/GenBank/DDBJ whole genome shotgun (WGS) entry which is preliminary data.</text>
</comment>
<comment type="similarity">
    <text evidence="9">Belongs to the TatA/E family.</text>
</comment>
<evidence type="ECO:0000313" key="11">
    <source>
        <dbReference type="Proteomes" id="UP000216312"/>
    </source>
</evidence>
<dbReference type="NCBIfam" id="NF011430">
    <property type="entry name" value="PRK14861.1"/>
    <property type="match status" value="1"/>
</dbReference>
<evidence type="ECO:0000256" key="9">
    <source>
        <dbReference type="HAMAP-Rule" id="MF_00236"/>
    </source>
</evidence>
<evidence type="ECO:0000256" key="6">
    <source>
        <dbReference type="ARBA" id="ARBA00022989"/>
    </source>
</evidence>
<keyword evidence="8 9" id="KW-0472">Membrane</keyword>
<evidence type="ECO:0000256" key="5">
    <source>
        <dbReference type="ARBA" id="ARBA00022927"/>
    </source>
</evidence>
<comment type="subunit">
    <text evidence="9">Forms a complex with TatC.</text>
</comment>
<evidence type="ECO:0000256" key="4">
    <source>
        <dbReference type="ARBA" id="ARBA00022692"/>
    </source>
</evidence>
<dbReference type="GO" id="GO:0043953">
    <property type="term" value="P:protein transport by the Tat complex"/>
    <property type="evidence" value="ECO:0007669"/>
    <property type="project" value="UniProtKB-UniRule"/>
</dbReference>
<keyword evidence="4 9" id="KW-0812">Transmembrane</keyword>
<dbReference type="Gene3D" id="1.20.5.3310">
    <property type="match status" value="1"/>
</dbReference>
<comment type="subcellular location">
    <subcellularLocation>
        <location evidence="1 9">Cell membrane</location>
        <topology evidence="1 9">Single-pass membrane protein</topology>
    </subcellularLocation>
</comment>